<gene>
    <name evidence="1" type="ORF">COV57_03555</name>
</gene>
<evidence type="ECO:0000313" key="2">
    <source>
        <dbReference type="Proteomes" id="UP000229893"/>
    </source>
</evidence>
<sequence>MAQNEVYIENFDVSKCRCNIACIAIRNLLKKIEWAQEKGKSQIEIMPIQYGINFFPTNEDYDNIESGKSHAAEDENYGSYAKKKSSSSGTNVIRVFRIKKLVARLNNEFKTMVYKKNGLFWIGQYIFHIGFNIEHIEIQNLGKYPNQIENKPTAYRIVLILNLNT</sequence>
<comment type="caution">
    <text evidence="1">The sequence shown here is derived from an EMBL/GenBank/DDBJ whole genome shotgun (WGS) entry which is preliminary data.</text>
</comment>
<dbReference type="Proteomes" id="UP000229893">
    <property type="component" value="Unassembled WGS sequence"/>
</dbReference>
<dbReference type="EMBL" id="PCWO01000050">
    <property type="protein sequence ID" value="PIR04629.1"/>
    <property type="molecule type" value="Genomic_DNA"/>
</dbReference>
<proteinExistence type="predicted"/>
<dbReference type="AlphaFoldDB" id="A0A2H0N6U8"/>
<organism evidence="1 2">
    <name type="scientific">Candidatus Liptonbacteria bacterium CG11_big_fil_rev_8_21_14_0_20_35_14</name>
    <dbReference type="NCBI Taxonomy" id="1974634"/>
    <lineage>
        <taxon>Bacteria</taxon>
        <taxon>Candidatus Liptoniibacteriota</taxon>
    </lineage>
</organism>
<protein>
    <submittedName>
        <fullName evidence="1">Uncharacterized protein</fullName>
    </submittedName>
</protein>
<accession>A0A2H0N6U8</accession>
<evidence type="ECO:0000313" key="1">
    <source>
        <dbReference type="EMBL" id="PIR04629.1"/>
    </source>
</evidence>
<name>A0A2H0N6U8_9BACT</name>
<reference evidence="1 2" key="1">
    <citation type="submission" date="2017-09" db="EMBL/GenBank/DDBJ databases">
        <title>Depth-based differentiation of microbial function through sediment-hosted aquifers and enrichment of novel symbionts in the deep terrestrial subsurface.</title>
        <authorList>
            <person name="Probst A.J."/>
            <person name="Ladd B."/>
            <person name="Jarett J.K."/>
            <person name="Geller-Mcgrath D.E."/>
            <person name="Sieber C.M."/>
            <person name="Emerson J.B."/>
            <person name="Anantharaman K."/>
            <person name="Thomas B.C."/>
            <person name="Malmstrom R."/>
            <person name="Stieglmeier M."/>
            <person name="Klingl A."/>
            <person name="Woyke T."/>
            <person name="Ryan C.M."/>
            <person name="Banfield J.F."/>
        </authorList>
    </citation>
    <scope>NUCLEOTIDE SEQUENCE [LARGE SCALE GENOMIC DNA]</scope>
    <source>
        <strain evidence="1">CG11_big_fil_rev_8_21_14_0_20_35_14</strain>
    </source>
</reference>